<evidence type="ECO:0000313" key="2">
    <source>
        <dbReference type="Proteomes" id="UP000029672"/>
    </source>
</evidence>
<proteinExistence type="predicted"/>
<dbReference type="Proteomes" id="UP000029672">
    <property type="component" value="Chromosome"/>
</dbReference>
<dbReference type="KEGG" id="frf:LO80_02480"/>
<dbReference type="EMBL" id="CP009574">
    <property type="protein sequence ID" value="AIT08959.1"/>
    <property type="molecule type" value="Genomic_DNA"/>
</dbReference>
<reference evidence="1 2" key="1">
    <citation type="submission" date="2014-10" db="EMBL/GenBank/DDBJ databases">
        <title>Whole genome sequence of Francisella endociliophora strain FSC1006, isolated from a laboratory culture of the marine ciliate Euplotes raikovi.</title>
        <authorList>
            <person name="Granberg M."/>
            <person name="Backman S."/>
            <person name="Lundmark E."/>
            <person name="Nilsson E."/>
            <person name="Karlsson E."/>
            <person name="Thelaus J."/>
            <person name="Ohrman C."/>
            <person name="Larkeryd A."/>
            <person name="Stenberg P."/>
        </authorList>
    </citation>
    <scope>NUCLEOTIDE SEQUENCE [LARGE SCALE GENOMIC DNA]</scope>
    <source>
        <strain evidence="1 2">FSC1006</strain>
    </source>
</reference>
<keyword evidence="2" id="KW-1185">Reference proteome</keyword>
<dbReference type="OrthoDB" id="5604749at2"/>
<sequence length="70" mass="8266">MSIEAIAWECGYTLPNNVENQTMALYRWFEKSKYIVRIDWDSFVFGDKRTGERYKVVDGVLVEKDKGIKQ</sequence>
<dbReference type="AlphaFoldDB" id="A0A097EN19"/>
<protein>
    <submittedName>
        <fullName evidence="1">Uncharacterized protein</fullName>
    </submittedName>
</protein>
<organism evidence="1 2">
    <name type="scientific">Candidatus Francisella endociliophora</name>
    <dbReference type="NCBI Taxonomy" id="653937"/>
    <lineage>
        <taxon>Bacteria</taxon>
        <taxon>Pseudomonadati</taxon>
        <taxon>Pseudomonadota</taxon>
        <taxon>Gammaproteobacteria</taxon>
        <taxon>Thiotrichales</taxon>
        <taxon>Francisellaceae</taxon>
        <taxon>Francisella</taxon>
    </lineage>
</organism>
<dbReference type="RefSeq" id="WP_040008240.1">
    <property type="nucleotide sequence ID" value="NZ_CP009574.1"/>
</dbReference>
<dbReference type="STRING" id="1547445.LO80_02480"/>
<name>A0A097EN19_9GAMM</name>
<gene>
    <name evidence="1" type="ORF">LO80_02480</name>
</gene>
<evidence type="ECO:0000313" key="1">
    <source>
        <dbReference type="EMBL" id="AIT08959.1"/>
    </source>
</evidence>
<accession>A0A097EN19</accession>
<dbReference type="HOGENOM" id="CLU_2699345_0_0_6"/>